<dbReference type="SUPFAM" id="SSF53474">
    <property type="entry name" value="alpha/beta-Hydrolases"/>
    <property type="match status" value="1"/>
</dbReference>
<dbReference type="STRING" id="602072.A0A1R3RJ20"/>
<proteinExistence type="predicted"/>
<keyword evidence="3" id="KW-1185">Reference proteome</keyword>
<reference evidence="3" key="1">
    <citation type="journal article" date="2017" name="Genome Biol.">
        <title>Comparative genomics reveals high biological diversity and specific adaptations in the industrially and medically important fungal genus Aspergillus.</title>
        <authorList>
            <person name="de Vries R.P."/>
            <person name="Riley R."/>
            <person name="Wiebenga A."/>
            <person name="Aguilar-Osorio G."/>
            <person name="Amillis S."/>
            <person name="Uchima C.A."/>
            <person name="Anderluh G."/>
            <person name="Asadollahi M."/>
            <person name="Askin M."/>
            <person name="Barry K."/>
            <person name="Battaglia E."/>
            <person name="Bayram O."/>
            <person name="Benocci T."/>
            <person name="Braus-Stromeyer S.A."/>
            <person name="Caldana C."/>
            <person name="Canovas D."/>
            <person name="Cerqueira G.C."/>
            <person name="Chen F."/>
            <person name="Chen W."/>
            <person name="Choi C."/>
            <person name="Clum A."/>
            <person name="Dos Santos R.A."/>
            <person name="Damasio A.R."/>
            <person name="Diallinas G."/>
            <person name="Emri T."/>
            <person name="Fekete E."/>
            <person name="Flipphi M."/>
            <person name="Freyberg S."/>
            <person name="Gallo A."/>
            <person name="Gournas C."/>
            <person name="Habgood R."/>
            <person name="Hainaut M."/>
            <person name="Harispe M.L."/>
            <person name="Henrissat B."/>
            <person name="Hilden K.S."/>
            <person name="Hope R."/>
            <person name="Hossain A."/>
            <person name="Karabika E."/>
            <person name="Karaffa L."/>
            <person name="Karanyi Z."/>
            <person name="Krasevec N."/>
            <person name="Kuo A."/>
            <person name="Kusch H."/>
            <person name="LaButti K."/>
            <person name="Lagendijk E.L."/>
            <person name="Lapidus A."/>
            <person name="Levasseur A."/>
            <person name="Lindquist E."/>
            <person name="Lipzen A."/>
            <person name="Logrieco A.F."/>
            <person name="MacCabe A."/>
            <person name="Maekelae M.R."/>
            <person name="Malavazi I."/>
            <person name="Melin P."/>
            <person name="Meyer V."/>
            <person name="Mielnichuk N."/>
            <person name="Miskei M."/>
            <person name="Molnar A.P."/>
            <person name="Mule G."/>
            <person name="Ngan C.Y."/>
            <person name="Orejas M."/>
            <person name="Orosz E."/>
            <person name="Ouedraogo J.P."/>
            <person name="Overkamp K.M."/>
            <person name="Park H.-S."/>
            <person name="Perrone G."/>
            <person name="Piumi F."/>
            <person name="Punt P.J."/>
            <person name="Ram A.F."/>
            <person name="Ramon A."/>
            <person name="Rauscher S."/>
            <person name="Record E."/>
            <person name="Riano-Pachon D.M."/>
            <person name="Robert V."/>
            <person name="Roehrig J."/>
            <person name="Ruller R."/>
            <person name="Salamov A."/>
            <person name="Salih N.S."/>
            <person name="Samson R.A."/>
            <person name="Sandor E."/>
            <person name="Sanguinetti M."/>
            <person name="Schuetze T."/>
            <person name="Sepcic K."/>
            <person name="Shelest E."/>
            <person name="Sherlock G."/>
            <person name="Sophianopoulou V."/>
            <person name="Squina F.M."/>
            <person name="Sun H."/>
            <person name="Susca A."/>
            <person name="Todd R.B."/>
            <person name="Tsang A."/>
            <person name="Unkles S.E."/>
            <person name="van de Wiele N."/>
            <person name="van Rossen-Uffink D."/>
            <person name="Oliveira J.V."/>
            <person name="Vesth T.C."/>
            <person name="Visser J."/>
            <person name="Yu J.-H."/>
            <person name="Zhou M."/>
            <person name="Andersen M.R."/>
            <person name="Archer D.B."/>
            <person name="Baker S.E."/>
            <person name="Benoit I."/>
            <person name="Brakhage A.A."/>
            <person name="Braus G.H."/>
            <person name="Fischer R."/>
            <person name="Frisvad J.C."/>
            <person name="Goldman G.H."/>
            <person name="Houbraken J."/>
            <person name="Oakley B."/>
            <person name="Pocsi I."/>
            <person name="Scazzocchio C."/>
            <person name="Seiboth B."/>
            <person name="vanKuyk P.A."/>
            <person name="Wortman J."/>
            <person name="Dyer P.S."/>
            <person name="Grigoriev I.V."/>
        </authorList>
    </citation>
    <scope>NUCLEOTIDE SEQUENCE [LARGE SCALE GENOMIC DNA]</scope>
    <source>
        <strain evidence="3">ITEM 5010</strain>
    </source>
</reference>
<dbReference type="OrthoDB" id="74545at2759"/>
<dbReference type="EMBL" id="KV907501">
    <property type="protein sequence ID" value="OOF94482.1"/>
    <property type="molecule type" value="Genomic_DNA"/>
</dbReference>
<dbReference type="InterPro" id="IPR029058">
    <property type="entry name" value="AB_hydrolase_fold"/>
</dbReference>
<dbReference type="GO" id="GO:0016020">
    <property type="term" value="C:membrane"/>
    <property type="evidence" value="ECO:0007669"/>
    <property type="project" value="TreeGrafter"/>
</dbReference>
<dbReference type="PANTHER" id="PTHR43798">
    <property type="entry name" value="MONOACYLGLYCEROL LIPASE"/>
    <property type="match status" value="1"/>
</dbReference>
<evidence type="ECO:0000259" key="1">
    <source>
        <dbReference type="Pfam" id="PF12697"/>
    </source>
</evidence>
<accession>A0A1R3RJ20</accession>
<dbReference type="VEuPathDB" id="FungiDB:ASPCADRAFT_6167"/>
<feature type="domain" description="AB hydrolase-1" evidence="1">
    <location>
        <begin position="33"/>
        <end position="302"/>
    </location>
</feature>
<name>A0A1R3RJ20_ASPC5</name>
<dbReference type="InterPro" id="IPR000073">
    <property type="entry name" value="AB_hydrolase_1"/>
</dbReference>
<organism evidence="2 3">
    <name type="scientific">Aspergillus carbonarius (strain ITEM 5010)</name>
    <dbReference type="NCBI Taxonomy" id="602072"/>
    <lineage>
        <taxon>Eukaryota</taxon>
        <taxon>Fungi</taxon>
        <taxon>Dikarya</taxon>
        <taxon>Ascomycota</taxon>
        <taxon>Pezizomycotina</taxon>
        <taxon>Eurotiomycetes</taxon>
        <taxon>Eurotiomycetidae</taxon>
        <taxon>Eurotiales</taxon>
        <taxon>Aspergillaceae</taxon>
        <taxon>Aspergillus</taxon>
        <taxon>Aspergillus subgen. Circumdati</taxon>
    </lineage>
</organism>
<sequence>MAVHRTVSPSTHLSYLTNIPIPSRNAPIKRLSLMIHGWGCQATHYIPLITHLTTTHGLTPETGDLYIAVDLPGHGQSSKSVLPEPEKGGIAKLILQLCAEVLNSFGLQHNQTETVVYAHSMGIFVALEIYSSLKNGISHAILLDGAHSGDAAPVRFDLDKIHEQAVQYGEVIQDRLNLYFGPRTSKEFEEETRLSFAKLDFEYALRMSFWYGVFDGRLAEVLEALEERNREAVGAGLRPTKVLLVQSQEAQGANGRHGIKKGDVTEYMRFVRAHLSGEWLQEWVVEGTGHYPHADDAEEVAGVICTFLRD</sequence>
<evidence type="ECO:0000313" key="3">
    <source>
        <dbReference type="Proteomes" id="UP000188318"/>
    </source>
</evidence>
<dbReference type="Proteomes" id="UP000188318">
    <property type="component" value="Unassembled WGS sequence"/>
</dbReference>
<dbReference type="InterPro" id="IPR050266">
    <property type="entry name" value="AB_hydrolase_sf"/>
</dbReference>
<dbReference type="Pfam" id="PF12697">
    <property type="entry name" value="Abhydrolase_6"/>
    <property type="match status" value="1"/>
</dbReference>
<evidence type="ECO:0000313" key="2">
    <source>
        <dbReference type="EMBL" id="OOF94482.1"/>
    </source>
</evidence>
<dbReference type="Gene3D" id="3.40.50.1820">
    <property type="entry name" value="alpha/beta hydrolase"/>
    <property type="match status" value="1"/>
</dbReference>
<dbReference type="AlphaFoldDB" id="A0A1R3RJ20"/>
<gene>
    <name evidence="2" type="ORF">ASPCADRAFT_6167</name>
</gene>
<dbReference type="PANTHER" id="PTHR43798:SF33">
    <property type="entry name" value="HYDROLASE, PUTATIVE (AFU_ORTHOLOGUE AFUA_2G14860)-RELATED"/>
    <property type="match status" value="1"/>
</dbReference>
<dbReference type="OMA" id="QATHYIP"/>
<protein>
    <recommendedName>
        <fullName evidence="1">AB hydrolase-1 domain-containing protein</fullName>
    </recommendedName>
</protein>